<gene>
    <name evidence="1" type="ORF">NDU88_007453</name>
</gene>
<sequence length="81" mass="9153">MAHRDTLYLFLAQKKIAFPLPVRQTSLRHVWLLDLSAQSNCELSVTDARCTGATRGCGRLRYFLLNHHAAQEDRQSDPGAD</sequence>
<dbReference type="AlphaFoldDB" id="A0AAV7TZT3"/>
<keyword evidence="2" id="KW-1185">Reference proteome</keyword>
<evidence type="ECO:0000313" key="1">
    <source>
        <dbReference type="EMBL" id="KAJ1182260.1"/>
    </source>
</evidence>
<protein>
    <submittedName>
        <fullName evidence="1">Uncharacterized protein</fullName>
    </submittedName>
</protein>
<name>A0AAV7TZT3_PLEWA</name>
<reference evidence="1" key="1">
    <citation type="journal article" date="2022" name="bioRxiv">
        <title>Sequencing and chromosome-scale assembly of the giantPleurodeles waltlgenome.</title>
        <authorList>
            <person name="Brown T."/>
            <person name="Elewa A."/>
            <person name="Iarovenko S."/>
            <person name="Subramanian E."/>
            <person name="Araus A.J."/>
            <person name="Petzold A."/>
            <person name="Susuki M."/>
            <person name="Suzuki K.-i.T."/>
            <person name="Hayashi T."/>
            <person name="Toyoda A."/>
            <person name="Oliveira C."/>
            <person name="Osipova E."/>
            <person name="Leigh N.D."/>
            <person name="Simon A."/>
            <person name="Yun M.H."/>
        </authorList>
    </citation>
    <scope>NUCLEOTIDE SEQUENCE</scope>
    <source>
        <strain evidence="1">20211129_DDA</strain>
        <tissue evidence="1">Liver</tissue>
    </source>
</reference>
<organism evidence="1 2">
    <name type="scientific">Pleurodeles waltl</name>
    <name type="common">Iberian ribbed newt</name>
    <dbReference type="NCBI Taxonomy" id="8319"/>
    <lineage>
        <taxon>Eukaryota</taxon>
        <taxon>Metazoa</taxon>
        <taxon>Chordata</taxon>
        <taxon>Craniata</taxon>
        <taxon>Vertebrata</taxon>
        <taxon>Euteleostomi</taxon>
        <taxon>Amphibia</taxon>
        <taxon>Batrachia</taxon>
        <taxon>Caudata</taxon>
        <taxon>Salamandroidea</taxon>
        <taxon>Salamandridae</taxon>
        <taxon>Pleurodelinae</taxon>
        <taxon>Pleurodeles</taxon>
    </lineage>
</organism>
<dbReference type="Proteomes" id="UP001066276">
    <property type="component" value="Chromosome 3_2"/>
</dbReference>
<comment type="caution">
    <text evidence="1">The sequence shown here is derived from an EMBL/GenBank/DDBJ whole genome shotgun (WGS) entry which is preliminary data.</text>
</comment>
<proteinExistence type="predicted"/>
<evidence type="ECO:0000313" key="2">
    <source>
        <dbReference type="Proteomes" id="UP001066276"/>
    </source>
</evidence>
<dbReference type="EMBL" id="JANPWB010000006">
    <property type="protein sequence ID" value="KAJ1182260.1"/>
    <property type="molecule type" value="Genomic_DNA"/>
</dbReference>
<accession>A0AAV7TZT3</accession>